<keyword evidence="2" id="KW-0012">Acyltransferase</keyword>
<evidence type="ECO:0000313" key="3">
    <source>
        <dbReference type="Proteomes" id="UP000194260"/>
    </source>
</evidence>
<dbReference type="EC" id="2.3.1.202" evidence="2"/>
<dbReference type="Gene3D" id="3.40.630.30">
    <property type="match status" value="1"/>
</dbReference>
<dbReference type="PROSITE" id="PS51186">
    <property type="entry name" value="GNAT"/>
    <property type="match status" value="1"/>
</dbReference>
<dbReference type="Proteomes" id="UP000194260">
    <property type="component" value="Chromosome"/>
</dbReference>
<dbReference type="EMBL" id="CP018789">
    <property type="protein sequence ID" value="ARR01015.1"/>
    <property type="molecule type" value="Genomic_DNA"/>
</dbReference>
<reference evidence="3" key="1">
    <citation type="journal article" date="2017" name="Genome Biol. Evol.">
        <title>Comparative Genomic Analysis Identifies a Campylobacter Clade Deficient in Selenium Metabolism.</title>
        <authorList>
            <person name="Miller W.G."/>
            <person name="Yee E."/>
            <person name="Lopes B.S."/>
            <person name="Chapman M.H."/>
            <person name="Huynh S."/>
            <person name="Bono J.L."/>
            <person name="Parker C.T."/>
            <person name="Strachan N.J.C."/>
            <person name="Forbes K.J."/>
        </authorList>
    </citation>
    <scope>NUCLEOTIDE SEQUENCE [LARGE SCALE GENOMIC DNA]</scope>
    <source>
        <strain evidence="3">RM6137</strain>
    </source>
</reference>
<dbReference type="Pfam" id="PF13302">
    <property type="entry name" value="Acetyltransf_3"/>
    <property type="match status" value="1"/>
</dbReference>
<dbReference type="RefSeq" id="WP_086297924.1">
    <property type="nucleotide sequence ID" value="NZ_CP018789.1"/>
</dbReference>
<gene>
    <name evidence="2" type="primary">pseH</name>
    <name evidence="2" type="ORF">CSUIS_1216</name>
</gene>
<organism evidence="2 3">
    <name type="scientific">Campylobacter porcelli</name>
    <dbReference type="NCBI Taxonomy" id="1660073"/>
    <lineage>
        <taxon>Bacteria</taxon>
        <taxon>Pseudomonadati</taxon>
        <taxon>Campylobacterota</taxon>
        <taxon>Epsilonproteobacteria</taxon>
        <taxon>Campylobacterales</taxon>
        <taxon>Campylobacteraceae</taxon>
        <taxon>Campylobacter</taxon>
    </lineage>
</organism>
<dbReference type="STRING" id="1660073.CSUIS_1216"/>
<sequence length="157" mass="18590">MLEKSVINKVELLNFKDFNNSQIELVYKWRNDPKIAQYMINKSIKWDEHLNFINSLKNSSDKLYFLVYQDSEPIGVISFINIDSRKCEFGLYANPNLRKMGDILMSSIVDYAFNHLKVKEILAKAYANNPKAINLYQKFGFEIYKKSDLMIYFSRKF</sequence>
<keyword evidence="2" id="KW-0808">Transferase</keyword>
<dbReference type="InterPro" id="IPR020036">
    <property type="entry name" value="PseH"/>
</dbReference>
<dbReference type="GO" id="GO:0016747">
    <property type="term" value="F:acyltransferase activity, transferring groups other than amino-acyl groups"/>
    <property type="evidence" value="ECO:0007669"/>
    <property type="project" value="InterPro"/>
</dbReference>
<dbReference type="PANTHER" id="PTHR43415:SF3">
    <property type="entry name" value="GNAT-FAMILY ACETYLTRANSFERASE"/>
    <property type="match status" value="1"/>
</dbReference>
<dbReference type="InterPro" id="IPR016181">
    <property type="entry name" value="Acyl_CoA_acyltransferase"/>
</dbReference>
<proteinExistence type="predicted"/>
<dbReference type="AlphaFoldDB" id="A0A1X9SXS0"/>
<feature type="domain" description="N-acetyltransferase" evidence="1">
    <location>
        <begin position="13"/>
        <end position="157"/>
    </location>
</feature>
<dbReference type="PANTHER" id="PTHR43415">
    <property type="entry name" value="SPERMIDINE N(1)-ACETYLTRANSFERASE"/>
    <property type="match status" value="1"/>
</dbReference>
<dbReference type="NCBIfam" id="TIGR03585">
    <property type="entry name" value="PseH"/>
    <property type="match status" value="1"/>
</dbReference>
<name>A0A1X9SXS0_9BACT</name>
<dbReference type="KEGG" id="camy:CSUIS_1216"/>
<evidence type="ECO:0000313" key="2">
    <source>
        <dbReference type="EMBL" id="ARR01015.1"/>
    </source>
</evidence>
<protein>
    <submittedName>
        <fullName evidence="2">UDP-4-amino-4,6-dideoxy-beta-L-AltNAc o-acetyltransferase</fullName>
        <ecNumber evidence="2">2.3.1.202</ecNumber>
    </submittedName>
</protein>
<dbReference type="InterPro" id="IPR000182">
    <property type="entry name" value="GNAT_dom"/>
</dbReference>
<accession>A0A1X9SXS0</accession>
<evidence type="ECO:0000259" key="1">
    <source>
        <dbReference type="PROSITE" id="PS51186"/>
    </source>
</evidence>
<dbReference type="SUPFAM" id="SSF55729">
    <property type="entry name" value="Acyl-CoA N-acyltransferases (Nat)"/>
    <property type="match status" value="1"/>
</dbReference>